<dbReference type="RefSeq" id="WP_115483347.1">
    <property type="nucleotide sequence ID" value="NZ_QRCT01000050.1"/>
</dbReference>
<dbReference type="GO" id="GO:0016539">
    <property type="term" value="P:intein-mediated protein splicing"/>
    <property type="evidence" value="ECO:0007669"/>
    <property type="project" value="InterPro"/>
</dbReference>
<dbReference type="OrthoDB" id="2082422at2"/>
<dbReference type="AlphaFoldDB" id="A0A371ARH4"/>
<reference evidence="2 3" key="1">
    <citation type="submission" date="2018-07" db="EMBL/GenBank/DDBJ databases">
        <title>Anaerosacharophilus polymeroproducens gen. nov. sp. nov., an anaerobic bacterium isolated from salt field.</title>
        <authorList>
            <person name="Kim W."/>
            <person name="Yang S.-H."/>
            <person name="Oh J."/>
            <person name="Lee J.-H."/>
            <person name="Kwon K.K."/>
        </authorList>
    </citation>
    <scope>NUCLEOTIDE SEQUENCE [LARGE SCALE GENOMIC DNA]</scope>
    <source>
        <strain evidence="2 3">MCWD5</strain>
    </source>
</reference>
<evidence type="ECO:0000313" key="3">
    <source>
        <dbReference type="Proteomes" id="UP000255036"/>
    </source>
</evidence>
<evidence type="ECO:0000259" key="1">
    <source>
        <dbReference type="SMART" id="SM00306"/>
    </source>
</evidence>
<keyword evidence="3" id="KW-1185">Reference proteome</keyword>
<gene>
    <name evidence="2" type="ORF">DWV06_16685</name>
</gene>
<sequence length="545" mass="61906">MIQDSILKKRQELLGEIRKPGEVINLDFSNEVHNQYFLSLYGGYENLKENFPCFFKAYEDTKSLHEQGLGLNYKTLFQEEERRRNFVDGIDISQVSYSFDDKMLKVEGITSLVEDAAFIDEHLDIKTTAGQPVAGKSQSTSNSFKTIITIETDFNPSEFHSTEIQVDYTVVWMEKPKEEEKPLLKAQVYSKDSEVMELINFVDKVELMFPKSEIGNNPIIICYNREALVGESVDRSYPEAIYNGIQRLLLDFHGKVKFLPNTAKFQKIDPTTFLLKLVSRGMAQYSTAGRINEIVSRFTPSTDGFDFSLNYDWKDDVPTARLPLQDIAQIQMTVGFYLVDGKKGDIIISSTVPASIGNICKAIPLKLLWGCLSKDTIVTMADGSNKQINRIRIGEKLTTGVGSVGVVTNIWRGIEEEPLLRIETENGGFIKCTELHPLMTQKGIKTAGNLNGEDMLIDFMGVPNKITAIYPVNEKEVINLDLSIVNNENEEQGTTMICNGFIVGDNRMQNHHFLWQKEKMIEGRCYEEESVRKNQMFYEWGLKGE</sequence>
<dbReference type="SUPFAM" id="SSF51294">
    <property type="entry name" value="Hedgehog/intein (Hint) domain"/>
    <property type="match status" value="1"/>
</dbReference>
<evidence type="ECO:0000313" key="2">
    <source>
        <dbReference type="EMBL" id="RDU22166.1"/>
    </source>
</evidence>
<feature type="domain" description="Hint" evidence="1">
    <location>
        <begin position="369"/>
        <end position="460"/>
    </location>
</feature>
<dbReference type="EMBL" id="QRCT01000050">
    <property type="protein sequence ID" value="RDU22166.1"/>
    <property type="molecule type" value="Genomic_DNA"/>
</dbReference>
<protein>
    <recommendedName>
        <fullName evidence="1">Hint domain-containing protein</fullName>
    </recommendedName>
</protein>
<dbReference type="Proteomes" id="UP000255036">
    <property type="component" value="Unassembled WGS sequence"/>
</dbReference>
<accession>A0A371ARH4</accession>
<dbReference type="Gene3D" id="2.170.16.10">
    <property type="entry name" value="Hedgehog/Intein (Hint) domain"/>
    <property type="match status" value="1"/>
</dbReference>
<name>A0A371ARH4_9FIRM</name>
<dbReference type="CDD" id="cd00081">
    <property type="entry name" value="Hint"/>
    <property type="match status" value="1"/>
</dbReference>
<dbReference type="InterPro" id="IPR003587">
    <property type="entry name" value="Hint_dom_N"/>
</dbReference>
<dbReference type="SMART" id="SM00306">
    <property type="entry name" value="HintN"/>
    <property type="match status" value="1"/>
</dbReference>
<dbReference type="PROSITE" id="PS50817">
    <property type="entry name" value="INTEIN_N_TER"/>
    <property type="match status" value="1"/>
</dbReference>
<dbReference type="InterPro" id="IPR036844">
    <property type="entry name" value="Hint_dom_sf"/>
</dbReference>
<organism evidence="2 3">
    <name type="scientific">Anaerosacchariphilus polymeriproducens</name>
    <dbReference type="NCBI Taxonomy" id="1812858"/>
    <lineage>
        <taxon>Bacteria</taxon>
        <taxon>Bacillati</taxon>
        <taxon>Bacillota</taxon>
        <taxon>Clostridia</taxon>
        <taxon>Lachnospirales</taxon>
        <taxon>Lachnospiraceae</taxon>
        <taxon>Anaerosacchariphilus</taxon>
    </lineage>
</organism>
<dbReference type="InterPro" id="IPR006141">
    <property type="entry name" value="Intein_N"/>
</dbReference>
<proteinExistence type="predicted"/>
<comment type="caution">
    <text evidence="2">The sequence shown here is derived from an EMBL/GenBank/DDBJ whole genome shotgun (WGS) entry which is preliminary data.</text>
</comment>